<name>A0A133XJW2_9RHOO</name>
<dbReference type="EMBL" id="LODL01000019">
    <property type="protein sequence ID" value="KXB31229.1"/>
    <property type="molecule type" value="Genomic_DNA"/>
</dbReference>
<keyword evidence="3" id="KW-1185">Reference proteome</keyword>
<gene>
    <name evidence="2" type="ORF">AT959_08895</name>
</gene>
<dbReference type="PANTHER" id="PTHR33993:SF2">
    <property type="entry name" value="VOC DOMAIN-CONTAINING PROTEIN"/>
    <property type="match status" value="1"/>
</dbReference>
<dbReference type="SUPFAM" id="SSF54593">
    <property type="entry name" value="Glyoxalase/Bleomycin resistance protein/Dihydroxybiphenyl dioxygenase"/>
    <property type="match status" value="1"/>
</dbReference>
<evidence type="ECO:0000313" key="3">
    <source>
        <dbReference type="Proteomes" id="UP000070186"/>
    </source>
</evidence>
<dbReference type="CDD" id="cd07247">
    <property type="entry name" value="SgaA_N_like"/>
    <property type="match status" value="1"/>
</dbReference>
<evidence type="ECO:0000259" key="1">
    <source>
        <dbReference type="PROSITE" id="PS51819"/>
    </source>
</evidence>
<dbReference type="PROSITE" id="PS51819">
    <property type="entry name" value="VOC"/>
    <property type="match status" value="1"/>
</dbReference>
<dbReference type="Proteomes" id="UP000070186">
    <property type="component" value="Unassembled WGS sequence"/>
</dbReference>
<dbReference type="STRING" id="281362.AT959_08895"/>
<evidence type="ECO:0000313" key="2">
    <source>
        <dbReference type="EMBL" id="KXB31229.1"/>
    </source>
</evidence>
<dbReference type="InterPro" id="IPR041581">
    <property type="entry name" value="Glyoxalase_6"/>
</dbReference>
<accession>A0A133XJW2</accession>
<dbReference type="InterPro" id="IPR037523">
    <property type="entry name" value="VOC_core"/>
</dbReference>
<dbReference type="RefSeq" id="WP_066883036.1">
    <property type="nucleotide sequence ID" value="NZ_LODL01000019.1"/>
</dbReference>
<dbReference type="Gene3D" id="3.10.180.10">
    <property type="entry name" value="2,3-Dihydroxybiphenyl 1,2-Dioxygenase, domain 1"/>
    <property type="match status" value="1"/>
</dbReference>
<protein>
    <recommendedName>
        <fullName evidence="1">VOC domain-containing protein</fullName>
    </recommendedName>
</protein>
<comment type="caution">
    <text evidence="2">The sequence shown here is derived from an EMBL/GenBank/DDBJ whole genome shotgun (WGS) entry which is preliminary data.</text>
</comment>
<feature type="domain" description="VOC" evidence="1">
    <location>
        <begin position="4"/>
        <end position="121"/>
    </location>
</feature>
<proteinExistence type="predicted"/>
<dbReference type="InterPro" id="IPR052164">
    <property type="entry name" value="Anthracycline_SecMetBiosynth"/>
</dbReference>
<dbReference type="InterPro" id="IPR029068">
    <property type="entry name" value="Glyas_Bleomycin-R_OHBP_Dase"/>
</dbReference>
<dbReference type="AlphaFoldDB" id="A0A133XJW2"/>
<dbReference type="PANTHER" id="PTHR33993">
    <property type="entry name" value="GLYOXALASE-RELATED"/>
    <property type="match status" value="1"/>
</dbReference>
<reference evidence="2 3" key="1">
    <citation type="submission" date="2015-12" db="EMBL/GenBank/DDBJ databases">
        <title>Nitrous oxide reduction kinetics distinguish bacteria harboring typical versus atypical NosZ.</title>
        <authorList>
            <person name="Yoon S."/>
            <person name="Nissen S."/>
            <person name="Park D."/>
            <person name="Sanford R.A."/>
            <person name="Loeffler F.E."/>
        </authorList>
    </citation>
    <scope>NUCLEOTIDE SEQUENCE [LARGE SCALE GENOMIC DNA]</scope>
    <source>
        <strain evidence="2 3">ATCC BAA-841</strain>
    </source>
</reference>
<dbReference type="Pfam" id="PF18029">
    <property type="entry name" value="Glyoxalase_6"/>
    <property type="match status" value="1"/>
</dbReference>
<sequence length="122" mass="12938">MDNPLRWFEIPTTDLDRATAFYEAAFATTLRRESCGGNPMAIFPYTCPHPGGALVAMPQLAPRDNGTLIYLDGGDDLNAVLARIPAAGGTVVMAKTDLGKGIGHIGLFIDSEGNRVGVYSPN</sequence>
<organism evidence="2 3">
    <name type="scientific">Dechloromonas denitrificans</name>
    <dbReference type="NCBI Taxonomy" id="281362"/>
    <lineage>
        <taxon>Bacteria</taxon>
        <taxon>Pseudomonadati</taxon>
        <taxon>Pseudomonadota</taxon>
        <taxon>Betaproteobacteria</taxon>
        <taxon>Rhodocyclales</taxon>
        <taxon>Azonexaceae</taxon>
        <taxon>Dechloromonas</taxon>
    </lineage>
</organism>